<keyword evidence="2" id="KW-1185">Reference proteome</keyword>
<evidence type="ECO:0000313" key="2">
    <source>
        <dbReference type="Proteomes" id="UP000479000"/>
    </source>
</evidence>
<feature type="non-terminal residue" evidence="1">
    <location>
        <position position="52"/>
    </location>
</feature>
<proteinExistence type="predicted"/>
<dbReference type="Proteomes" id="UP000479000">
    <property type="component" value="Unassembled WGS sequence"/>
</dbReference>
<organism evidence="1 2">
    <name type="scientific">Nesidiocoris tenuis</name>
    <dbReference type="NCBI Taxonomy" id="355587"/>
    <lineage>
        <taxon>Eukaryota</taxon>
        <taxon>Metazoa</taxon>
        <taxon>Ecdysozoa</taxon>
        <taxon>Arthropoda</taxon>
        <taxon>Hexapoda</taxon>
        <taxon>Insecta</taxon>
        <taxon>Pterygota</taxon>
        <taxon>Neoptera</taxon>
        <taxon>Paraneoptera</taxon>
        <taxon>Hemiptera</taxon>
        <taxon>Heteroptera</taxon>
        <taxon>Panheteroptera</taxon>
        <taxon>Cimicomorpha</taxon>
        <taxon>Miridae</taxon>
        <taxon>Dicyphina</taxon>
        <taxon>Nesidiocoris</taxon>
    </lineage>
</organism>
<reference evidence="1 2" key="1">
    <citation type="submission" date="2020-02" db="EMBL/GenBank/DDBJ databases">
        <authorList>
            <person name="Ferguson B K."/>
        </authorList>
    </citation>
    <scope>NUCLEOTIDE SEQUENCE [LARGE SCALE GENOMIC DNA]</scope>
</reference>
<evidence type="ECO:0000313" key="1">
    <source>
        <dbReference type="EMBL" id="CAB0013099.1"/>
    </source>
</evidence>
<protein>
    <submittedName>
        <fullName evidence="1">Uncharacterized protein</fullName>
    </submittedName>
</protein>
<name>A0A6H5HAK0_9HEMI</name>
<dbReference type="AlphaFoldDB" id="A0A6H5HAK0"/>
<sequence>MRSPLLSTSDVTLVCPWAGEENGLTCDTAFKAFNRWKRDCWWIPFNLNKITS</sequence>
<accession>A0A6H5HAK0</accession>
<dbReference type="EMBL" id="CADCXU010026049">
    <property type="protein sequence ID" value="CAB0013099.1"/>
    <property type="molecule type" value="Genomic_DNA"/>
</dbReference>
<gene>
    <name evidence="1" type="ORF">NTEN_LOCUS17748</name>
</gene>